<evidence type="ECO:0000256" key="3">
    <source>
        <dbReference type="ARBA" id="ARBA00022741"/>
    </source>
</evidence>
<dbReference type="CDD" id="cd07302">
    <property type="entry name" value="CHD"/>
    <property type="match status" value="1"/>
</dbReference>
<feature type="domain" description="Guanylate cyclase" evidence="9">
    <location>
        <begin position="243"/>
        <end position="370"/>
    </location>
</feature>
<dbReference type="PANTHER" id="PTHR11920:SF335">
    <property type="entry name" value="GUANYLATE CYCLASE"/>
    <property type="match status" value="1"/>
</dbReference>
<dbReference type="EMBL" id="JAKOEM010000022">
    <property type="protein sequence ID" value="MCG6560227.1"/>
    <property type="molecule type" value="Genomic_DNA"/>
</dbReference>
<organism evidence="10 11">
    <name type="scientific">Ruegeria alba</name>
    <dbReference type="NCBI Taxonomy" id="2916756"/>
    <lineage>
        <taxon>Bacteria</taxon>
        <taxon>Pseudomonadati</taxon>
        <taxon>Pseudomonadota</taxon>
        <taxon>Alphaproteobacteria</taxon>
        <taxon>Rhodobacterales</taxon>
        <taxon>Roseobacteraceae</taxon>
        <taxon>Ruegeria</taxon>
    </lineage>
</organism>
<feature type="transmembrane region" description="Helical" evidence="8">
    <location>
        <begin position="36"/>
        <end position="57"/>
    </location>
</feature>
<evidence type="ECO:0000313" key="11">
    <source>
        <dbReference type="Proteomes" id="UP001165279"/>
    </source>
</evidence>
<feature type="transmembrane region" description="Helical" evidence="8">
    <location>
        <begin position="144"/>
        <end position="163"/>
    </location>
</feature>
<dbReference type="PROSITE" id="PS50125">
    <property type="entry name" value="GUANYLATE_CYCLASE_2"/>
    <property type="match status" value="1"/>
</dbReference>
<evidence type="ECO:0000256" key="1">
    <source>
        <dbReference type="ARBA" id="ARBA00004370"/>
    </source>
</evidence>
<dbReference type="PROSITE" id="PS00452">
    <property type="entry name" value="GUANYLATE_CYCLASE_1"/>
    <property type="match status" value="1"/>
</dbReference>
<keyword evidence="11" id="KW-1185">Reference proteome</keyword>
<dbReference type="Pfam" id="PF20967">
    <property type="entry name" value="MASE7"/>
    <property type="match status" value="1"/>
</dbReference>
<sequence length="417" mass="46076">MAEVQPEFTSRLPRWLAWYLEYGVEGKTKRDQRRQFTGNVIMALSVLTSVLYSGGFFLYDPELWPTCAVAVALGVQFFILPFAFNRYPNATIALSTVFSCAAFSFQTYLVGTETGLYLYLLLIPAIWLAVLGPGKPIHLFSTTLIGIVAILLSVFCFGAPALQAAQQPILQALLMSTSVIWVGLLILAFGYVAFQRAERAEDALEAEHARSEALLYNLLPTEIAARLKDAPDQTIADSLDHTAILFADIVDFTPRSARMTPEDLVSFLNRIFSTFDELAAKHGLEKIKTIGDAYMVAAGLPHPIDRPVHRVAEMAFDMLDALRDLSAELNDPIDIRIGLHAGPVVAGVIGHQKLFYDVWGDTVNTASRMESHGQPGRIQVTAAAREALKNAYDFDPRGAVEIKGIGRLETWWLVQRT</sequence>
<proteinExistence type="inferred from homology"/>
<comment type="caution">
    <text evidence="10">The sequence shown here is derived from an EMBL/GenBank/DDBJ whole genome shotgun (WGS) entry which is preliminary data.</text>
</comment>
<evidence type="ECO:0000256" key="8">
    <source>
        <dbReference type="SAM" id="Phobius"/>
    </source>
</evidence>
<evidence type="ECO:0000256" key="7">
    <source>
        <dbReference type="RuleBase" id="RU000405"/>
    </source>
</evidence>
<dbReference type="InterPro" id="IPR001054">
    <property type="entry name" value="A/G_cyclase"/>
</dbReference>
<keyword evidence="4 8" id="KW-1133">Transmembrane helix</keyword>
<feature type="transmembrane region" description="Helical" evidence="8">
    <location>
        <begin position="169"/>
        <end position="194"/>
    </location>
</feature>
<keyword evidence="6 7" id="KW-0456">Lyase</keyword>
<dbReference type="InterPro" id="IPR048432">
    <property type="entry name" value="MASE7"/>
</dbReference>
<feature type="transmembrane region" description="Helical" evidence="8">
    <location>
        <begin position="63"/>
        <end position="84"/>
    </location>
</feature>
<dbReference type="InterPro" id="IPR029787">
    <property type="entry name" value="Nucleotide_cyclase"/>
</dbReference>
<dbReference type="SUPFAM" id="SSF55073">
    <property type="entry name" value="Nucleotide cyclase"/>
    <property type="match status" value="1"/>
</dbReference>
<evidence type="ECO:0000259" key="9">
    <source>
        <dbReference type="PROSITE" id="PS50125"/>
    </source>
</evidence>
<dbReference type="SMART" id="SM00044">
    <property type="entry name" value="CYCc"/>
    <property type="match status" value="1"/>
</dbReference>
<dbReference type="InterPro" id="IPR050401">
    <property type="entry name" value="Cyclic_nucleotide_synthase"/>
</dbReference>
<dbReference type="PANTHER" id="PTHR11920">
    <property type="entry name" value="GUANYLYL CYCLASE"/>
    <property type="match status" value="1"/>
</dbReference>
<name>A0ABS9P168_9RHOB</name>
<comment type="subcellular location">
    <subcellularLocation>
        <location evidence="1">Membrane</location>
    </subcellularLocation>
</comment>
<evidence type="ECO:0000313" key="10">
    <source>
        <dbReference type="EMBL" id="MCG6560227.1"/>
    </source>
</evidence>
<evidence type="ECO:0000256" key="2">
    <source>
        <dbReference type="ARBA" id="ARBA00022692"/>
    </source>
</evidence>
<gene>
    <name evidence="10" type="ORF">MB818_18605</name>
</gene>
<evidence type="ECO:0000256" key="6">
    <source>
        <dbReference type="ARBA" id="ARBA00023239"/>
    </source>
</evidence>
<protein>
    <submittedName>
        <fullName evidence="10">Adenylate/guanylate cyclase domain-containing protein</fullName>
    </submittedName>
</protein>
<dbReference type="Proteomes" id="UP001165279">
    <property type="component" value="Unassembled WGS sequence"/>
</dbReference>
<keyword evidence="3" id="KW-0547">Nucleotide-binding</keyword>
<evidence type="ECO:0000256" key="4">
    <source>
        <dbReference type="ARBA" id="ARBA00022989"/>
    </source>
</evidence>
<evidence type="ECO:0000256" key="5">
    <source>
        <dbReference type="ARBA" id="ARBA00023136"/>
    </source>
</evidence>
<dbReference type="InterPro" id="IPR018297">
    <property type="entry name" value="A/G_cyclase_CS"/>
</dbReference>
<keyword evidence="5 8" id="KW-0472">Membrane</keyword>
<feature type="transmembrane region" description="Helical" evidence="8">
    <location>
        <begin position="116"/>
        <end position="132"/>
    </location>
</feature>
<accession>A0ABS9P168</accession>
<dbReference type="Gene3D" id="3.30.70.1230">
    <property type="entry name" value="Nucleotide cyclase"/>
    <property type="match status" value="1"/>
</dbReference>
<dbReference type="Pfam" id="PF00211">
    <property type="entry name" value="Guanylate_cyc"/>
    <property type="match status" value="1"/>
</dbReference>
<reference evidence="10" key="1">
    <citation type="submission" date="2022-02" db="EMBL/GenBank/DDBJ databases">
        <title>The genome sequence of Ruegeria sp. 1NDH52C.</title>
        <authorList>
            <person name="Du J."/>
        </authorList>
    </citation>
    <scope>NUCLEOTIDE SEQUENCE</scope>
    <source>
        <strain evidence="10">1NDH52C</strain>
    </source>
</reference>
<keyword evidence="2 8" id="KW-0812">Transmembrane</keyword>
<comment type="similarity">
    <text evidence="7">Belongs to the adenylyl cyclase class-4/guanylyl cyclase family.</text>
</comment>